<evidence type="ECO:0000313" key="7">
    <source>
        <dbReference type="Proteomes" id="UP000198670"/>
    </source>
</evidence>
<dbReference type="GO" id="GO:0022857">
    <property type="term" value="F:transmembrane transporter activity"/>
    <property type="evidence" value="ECO:0007669"/>
    <property type="project" value="InterPro"/>
</dbReference>
<keyword evidence="3 4" id="KW-0472">Membrane</keyword>
<protein>
    <submittedName>
        <fullName evidence="6">Predicted arabinose efflux permease, MFS family</fullName>
    </submittedName>
</protein>
<dbReference type="InterPro" id="IPR036259">
    <property type="entry name" value="MFS_trans_sf"/>
</dbReference>
<keyword evidence="1 4" id="KW-0812">Transmembrane</keyword>
<evidence type="ECO:0000256" key="3">
    <source>
        <dbReference type="ARBA" id="ARBA00023136"/>
    </source>
</evidence>
<dbReference type="EMBL" id="FOQO01000009">
    <property type="protein sequence ID" value="SFJ41533.1"/>
    <property type="molecule type" value="Genomic_DNA"/>
</dbReference>
<feature type="transmembrane region" description="Helical" evidence="4">
    <location>
        <begin position="347"/>
        <end position="369"/>
    </location>
</feature>
<dbReference type="InterPro" id="IPR011701">
    <property type="entry name" value="MFS"/>
</dbReference>
<feature type="transmembrane region" description="Helical" evidence="4">
    <location>
        <begin position="55"/>
        <end position="76"/>
    </location>
</feature>
<dbReference type="PANTHER" id="PTHR42910:SF1">
    <property type="entry name" value="MAJOR FACILITATOR SUPERFAMILY (MFS) PROFILE DOMAIN-CONTAINING PROTEIN"/>
    <property type="match status" value="1"/>
</dbReference>
<dbReference type="Proteomes" id="UP000198670">
    <property type="component" value="Unassembled WGS sequence"/>
</dbReference>
<dbReference type="CDD" id="cd17324">
    <property type="entry name" value="MFS_NepI_like"/>
    <property type="match status" value="1"/>
</dbReference>
<keyword evidence="7" id="KW-1185">Reference proteome</keyword>
<keyword evidence="2 4" id="KW-1133">Transmembrane helix</keyword>
<reference evidence="6 7" key="1">
    <citation type="submission" date="2016-10" db="EMBL/GenBank/DDBJ databases">
        <authorList>
            <person name="de Groot N.N."/>
        </authorList>
    </citation>
    <scope>NUCLEOTIDE SEQUENCE [LARGE SCALE GENOMIC DNA]</scope>
    <source>
        <strain evidence="6 7">RK1</strain>
    </source>
</reference>
<feature type="transmembrane region" description="Helical" evidence="4">
    <location>
        <begin position="285"/>
        <end position="302"/>
    </location>
</feature>
<dbReference type="PANTHER" id="PTHR42910">
    <property type="entry name" value="TRANSPORTER SCO4007-RELATED"/>
    <property type="match status" value="1"/>
</dbReference>
<dbReference type="OrthoDB" id="9815356at2"/>
<dbReference type="InterPro" id="IPR020846">
    <property type="entry name" value="MFS_dom"/>
</dbReference>
<evidence type="ECO:0000256" key="4">
    <source>
        <dbReference type="SAM" id="Phobius"/>
    </source>
</evidence>
<feature type="transmembrane region" description="Helical" evidence="4">
    <location>
        <begin position="142"/>
        <end position="163"/>
    </location>
</feature>
<feature type="transmembrane region" description="Helical" evidence="4">
    <location>
        <begin position="254"/>
        <end position="273"/>
    </location>
</feature>
<name>A0A1I3R4I3_9SPHI</name>
<dbReference type="SUPFAM" id="SSF103473">
    <property type="entry name" value="MFS general substrate transporter"/>
    <property type="match status" value="1"/>
</dbReference>
<dbReference type="PROSITE" id="PS50850">
    <property type="entry name" value="MFS"/>
    <property type="match status" value="1"/>
</dbReference>
<dbReference type="Gene3D" id="1.20.1250.20">
    <property type="entry name" value="MFS general substrate transporter like domains"/>
    <property type="match status" value="1"/>
</dbReference>
<feature type="transmembrane region" description="Helical" evidence="4">
    <location>
        <begin position="308"/>
        <end position="327"/>
    </location>
</feature>
<feature type="domain" description="Major facilitator superfamily (MFS) profile" evidence="5">
    <location>
        <begin position="18"/>
        <end position="397"/>
    </location>
</feature>
<gene>
    <name evidence="6" type="ORF">SAMN05444682_109246</name>
</gene>
<evidence type="ECO:0000256" key="1">
    <source>
        <dbReference type="ARBA" id="ARBA00022692"/>
    </source>
</evidence>
<dbReference type="Pfam" id="PF07690">
    <property type="entry name" value="MFS_1"/>
    <property type="match status" value="1"/>
</dbReference>
<feature type="transmembrane region" description="Helical" evidence="4">
    <location>
        <begin position="107"/>
        <end position="130"/>
    </location>
</feature>
<evidence type="ECO:0000256" key="2">
    <source>
        <dbReference type="ARBA" id="ARBA00022989"/>
    </source>
</evidence>
<sequence>MLFDRQPAPTGSGLSKQTLGLMTIGAGLVVANNYYNQPLLGLIARDFNVSESEVGIVAMLTQIGYAAGLFFIVPLADMFFRRRVVLTIFPFIPLSLLLATFSYSLTWLATASFLIGLSCVIPQLFVPMAATLATPDKKSYSIGLVMSGLLIGVLASRIISGIVGEYLGWRHMFFGGAVVMVIYWIILIRQLPEVAPAFYGGYAALMRSLVHYFRSDPELRLASWRGACSFATFAAFWTTLVFHLEGPPFHAGSGIAGAFGILGVTGAVAPAILGKRIDQLDKNRVIVIMCAVSLASWLLLGGPGAGSYLALIIGVLFIDMALQAIHLTNQAVIFARHPEATNRVNTIYMTSYFIGGSSGTFIAALAWQYKGWTGVSAVGIGFSVLMLVGHLLFRPKA</sequence>
<feature type="transmembrane region" description="Helical" evidence="4">
    <location>
        <begin position="222"/>
        <end position="242"/>
    </location>
</feature>
<evidence type="ECO:0000313" key="6">
    <source>
        <dbReference type="EMBL" id="SFJ41533.1"/>
    </source>
</evidence>
<dbReference type="STRING" id="1477437.SAMN05444682_109246"/>
<feature type="transmembrane region" description="Helical" evidence="4">
    <location>
        <begin position="83"/>
        <end position="101"/>
    </location>
</feature>
<proteinExistence type="predicted"/>
<evidence type="ECO:0000259" key="5">
    <source>
        <dbReference type="PROSITE" id="PS50850"/>
    </source>
</evidence>
<accession>A0A1I3R4I3</accession>
<feature type="transmembrane region" description="Helical" evidence="4">
    <location>
        <begin position="375"/>
        <end position="393"/>
    </location>
</feature>
<organism evidence="6 7">
    <name type="scientific">Parapedobacter indicus</name>
    <dbReference type="NCBI Taxonomy" id="1477437"/>
    <lineage>
        <taxon>Bacteria</taxon>
        <taxon>Pseudomonadati</taxon>
        <taxon>Bacteroidota</taxon>
        <taxon>Sphingobacteriia</taxon>
        <taxon>Sphingobacteriales</taxon>
        <taxon>Sphingobacteriaceae</taxon>
        <taxon>Parapedobacter</taxon>
    </lineage>
</organism>
<dbReference type="AlphaFoldDB" id="A0A1I3R4I3"/>
<feature type="transmembrane region" description="Helical" evidence="4">
    <location>
        <begin position="169"/>
        <end position="188"/>
    </location>
</feature>